<evidence type="ECO:0000256" key="2">
    <source>
        <dbReference type="ARBA" id="ARBA00005811"/>
    </source>
</evidence>
<accession>A0A1R3WJS1</accession>
<dbReference type="Pfam" id="PF02472">
    <property type="entry name" value="ExbD"/>
    <property type="match status" value="1"/>
</dbReference>
<dbReference type="OrthoDB" id="952702at2"/>
<dbReference type="PANTHER" id="PTHR30558:SF3">
    <property type="entry name" value="BIOPOLYMER TRANSPORT PROTEIN EXBD-RELATED"/>
    <property type="match status" value="1"/>
</dbReference>
<proteinExistence type="inferred from homology"/>
<dbReference type="STRING" id="1317125.SAMN05444128_0592"/>
<dbReference type="EMBL" id="FTPP01000001">
    <property type="protein sequence ID" value="SIT78145.1"/>
    <property type="molecule type" value="Genomic_DNA"/>
</dbReference>
<evidence type="ECO:0000256" key="6">
    <source>
        <dbReference type="ARBA" id="ARBA00023136"/>
    </source>
</evidence>
<dbReference type="PANTHER" id="PTHR30558">
    <property type="entry name" value="EXBD MEMBRANE COMPONENT OF PMF-DRIVEN MACROMOLECULE IMPORT SYSTEM"/>
    <property type="match status" value="1"/>
</dbReference>
<dbReference type="AlphaFoldDB" id="A0A1R3WJS1"/>
<organism evidence="8 9">
    <name type="scientific">Pontibacter indicus</name>
    <dbReference type="NCBI Taxonomy" id="1317125"/>
    <lineage>
        <taxon>Bacteria</taxon>
        <taxon>Pseudomonadati</taxon>
        <taxon>Bacteroidota</taxon>
        <taxon>Cytophagia</taxon>
        <taxon>Cytophagales</taxon>
        <taxon>Hymenobacteraceae</taxon>
        <taxon>Pontibacter</taxon>
    </lineage>
</organism>
<evidence type="ECO:0000256" key="5">
    <source>
        <dbReference type="ARBA" id="ARBA00022989"/>
    </source>
</evidence>
<keyword evidence="5" id="KW-1133">Transmembrane helix</keyword>
<gene>
    <name evidence="8" type="ORF">SAMN05444128_0592</name>
</gene>
<dbReference type="GO" id="GO:0015031">
    <property type="term" value="P:protein transport"/>
    <property type="evidence" value="ECO:0007669"/>
    <property type="project" value="UniProtKB-KW"/>
</dbReference>
<sequence>MAQVPEKQNTAKGNKKRARSKGFHLDMTPMVDLASLLMTFFMLTTTFARFQTMEINMPTAQGPDTPVPGKNALNIVLDEEDKVYYYFGYPGDGPELRETDLSATGIRQVLLNEEVKGNPDMVVLVKATASSRFKNLVDALDELKITDTRKYALVELREEDKALLAAR</sequence>
<evidence type="ECO:0000256" key="4">
    <source>
        <dbReference type="ARBA" id="ARBA00022692"/>
    </source>
</evidence>
<dbReference type="GO" id="GO:0022857">
    <property type="term" value="F:transmembrane transporter activity"/>
    <property type="evidence" value="ECO:0007669"/>
    <property type="project" value="InterPro"/>
</dbReference>
<evidence type="ECO:0000256" key="3">
    <source>
        <dbReference type="ARBA" id="ARBA00022475"/>
    </source>
</evidence>
<comment type="subcellular location">
    <subcellularLocation>
        <location evidence="1">Cell membrane</location>
        <topology evidence="1">Single-pass membrane protein</topology>
    </subcellularLocation>
    <subcellularLocation>
        <location evidence="7">Cell membrane</location>
        <topology evidence="7">Single-pass type II membrane protein</topology>
    </subcellularLocation>
</comment>
<dbReference type="InterPro" id="IPR003400">
    <property type="entry name" value="ExbD"/>
</dbReference>
<reference evidence="9" key="1">
    <citation type="submission" date="2017-01" db="EMBL/GenBank/DDBJ databases">
        <authorList>
            <person name="Varghese N."/>
            <person name="Submissions S."/>
        </authorList>
    </citation>
    <scope>NUCLEOTIDE SEQUENCE [LARGE SCALE GENOMIC DNA]</scope>
    <source>
        <strain evidence="9">LP100</strain>
    </source>
</reference>
<comment type="similarity">
    <text evidence="2 7">Belongs to the ExbD/TolR family.</text>
</comment>
<evidence type="ECO:0000313" key="8">
    <source>
        <dbReference type="EMBL" id="SIT78145.1"/>
    </source>
</evidence>
<keyword evidence="4 7" id="KW-0812">Transmembrane</keyword>
<name>A0A1R3WJS1_9BACT</name>
<dbReference type="Proteomes" id="UP000187181">
    <property type="component" value="Unassembled WGS sequence"/>
</dbReference>
<keyword evidence="9" id="KW-1185">Reference proteome</keyword>
<evidence type="ECO:0000256" key="7">
    <source>
        <dbReference type="RuleBase" id="RU003879"/>
    </source>
</evidence>
<keyword evidence="7" id="KW-0653">Protein transport</keyword>
<keyword evidence="3" id="KW-1003">Cell membrane</keyword>
<keyword evidence="7" id="KW-0813">Transport</keyword>
<dbReference type="RefSeq" id="WP_076667630.1">
    <property type="nucleotide sequence ID" value="NZ_FTPP01000001.1"/>
</dbReference>
<protein>
    <submittedName>
        <fullName evidence="8">Outer membrane transport energization protein ExbD</fullName>
    </submittedName>
</protein>
<evidence type="ECO:0000313" key="9">
    <source>
        <dbReference type="Proteomes" id="UP000187181"/>
    </source>
</evidence>
<evidence type="ECO:0000256" key="1">
    <source>
        <dbReference type="ARBA" id="ARBA00004162"/>
    </source>
</evidence>
<keyword evidence="6" id="KW-0472">Membrane</keyword>
<dbReference type="GO" id="GO:0005886">
    <property type="term" value="C:plasma membrane"/>
    <property type="evidence" value="ECO:0007669"/>
    <property type="project" value="UniProtKB-SubCell"/>
</dbReference>